<comment type="caution">
    <text evidence="3">The sequence shown here is derived from an EMBL/GenBank/DDBJ whole genome shotgun (WGS) entry which is preliminary data.</text>
</comment>
<keyword evidence="4" id="KW-1185">Reference proteome</keyword>
<dbReference type="RefSeq" id="XP_045267139.1">
    <property type="nucleotide sequence ID" value="XM_045415157.1"/>
</dbReference>
<reference evidence="3" key="1">
    <citation type="journal article" date="2020" name="Phytopathology">
        <title>Genome sequence and comparative analysis of Colletotrichum gloeosporioides isolated from Liriodendron leaves.</title>
        <authorList>
            <person name="Fu F.F."/>
            <person name="Hao Z."/>
            <person name="Wang P."/>
            <person name="Lu Y."/>
            <person name="Xue L.J."/>
            <person name="Wei G."/>
            <person name="Tian Y."/>
            <person name="Baishi H."/>
            <person name="Xu H."/>
            <person name="Shi J."/>
            <person name="Cheng T."/>
            <person name="Wang G."/>
            <person name="Yi Y."/>
            <person name="Chen J."/>
        </authorList>
    </citation>
    <scope>NUCLEOTIDE SEQUENCE</scope>
    <source>
        <strain evidence="3">Lc1</strain>
    </source>
</reference>
<organism evidence="3 4">
    <name type="scientific">Colletotrichum gloeosporioides</name>
    <name type="common">Anthracnose fungus</name>
    <name type="synonym">Glomerella cingulata</name>
    <dbReference type="NCBI Taxonomy" id="474922"/>
    <lineage>
        <taxon>Eukaryota</taxon>
        <taxon>Fungi</taxon>
        <taxon>Dikarya</taxon>
        <taxon>Ascomycota</taxon>
        <taxon>Pezizomycotina</taxon>
        <taxon>Sordariomycetes</taxon>
        <taxon>Hypocreomycetidae</taxon>
        <taxon>Glomerellales</taxon>
        <taxon>Glomerellaceae</taxon>
        <taxon>Colletotrichum</taxon>
        <taxon>Colletotrichum gloeosporioides species complex</taxon>
    </lineage>
</organism>
<keyword evidence="1" id="KW-1133">Transmembrane helix</keyword>
<protein>
    <submittedName>
        <fullName evidence="3">Uncharacterized protein</fullName>
    </submittedName>
</protein>
<evidence type="ECO:0000313" key="3">
    <source>
        <dbReference type="EMBL" id="KAF3807980.1"/>
    </source>
</evidence>
<keyword evidence="1" id="KW-0812">Transmembrane</keyword>
<proteinExistence type="predicted"/>
<feature type="transmembrane region" description="Helical" evidence="1">
    <location>
        <begin position="151"/>
        <end position="174"/>
    </location>
</feature>
<dbReference type="EMBL" id="WVTB01000025">
    <property type="protein sequence ID" value="KAF3807980.1"/>
    <property type="molecule type" value="Genomic_DNA"/>
</dbReference>
<evidence type="ECO:0000313" key="4">
    <source>
        <dbReference type="Proteomes" id="UP000613401"/>
    </source>
</evidence>
<sequence length="191" mass="20681">MLLAVLLMFDTFHRRMAVSVLTMFGQQITGQTFTSQYNVIFYQSQGFGDQAFTSNMTSSYISLVGIMFVSCISTVSADGLFSCSVASSWLYDSSCSAKLGNGNPEVLHEISEGVSCCLLDAVCILLQPILGTGFRSSYDVFSETTALGFKASLFACVVSMLTTLVTPFAVPYLMNTEYANLRAKLGFVTAL</sequence>
<feature type="chain" id="PRO_5034323201" evidence="2">
    <location>
        <begin position="18"/>
        <end position="191"/>
    </location>
</feature>
<gene>
    <name evidence="3" type="ORF">GCG54_00015362</name>
</gene>
<feature type="signal peptide" evidence="2">
    <location>
        <begin position="1"/>
        <end position="17"/>
    </location>
</feature>
<evidence type="ECO:0000256" key="1">
    <source>
        <dbReference type="SAM" id="Phobius"/>
    </source>
</evidence>
<keyword evidence="2" id="KW-0732">Signal</keyword>
<name>A0A8H4FMW7_COLGL</name>
<reference evidence="3" key="2">
    <citation type="submission" date="2020-03" db="EMBL/GenBank/DDBJ databases">
        <authorList>
            <person name="Fu F.-F."/>
            <person name="Chen J."/>
        </authorList>
    </citation>
    <scope>NUCLEOTIDE SEQUENCE</scope>
    <source>
        <strain evidence="3">Lc1</strain>
    </source>
</reference>
<dbReference type="Proteomes" id="UP000613401">
    <property type="component" value="Unassembled WGS sequence"/>
</dbReference>
<dbReference type="GeneID" id="69022466"/>
<dbReference type="AlphaFoldDB" id="A0A8H4FMW7"/>
<keyword evidence="1" id="KW-0472">Membrane</keyword>
<accession>A0A8H4FMW7</accession>
<evidence type="ECO:0000256" key="2">
    <source>
        <dbReference type="SAM" id="SignalP"/>
    </source>
</evidence>